<evidence type="ECO:0000313" key="17">
    <source>
        <dbReference type="Proteomes" id="UP000191418"/>
    </source>
</evidence>
<dbReference type="InterPro" id="IPR005760">
    <property type="entry name" value="A/G_AdeGlyc_MutY"/>
</dbReference>
<sequence length="359" mass="40699">MPSIQLHPTEQISNAILSWFDLHGRKNLPWQQTKSAYHVWLSEVMLQQTQVVTVIPYFERFIARFPTVQALASADIDEVLHLWTGLGYYARARNLHKCAQMVCNQHQGLFPKTVVELEALPGIGRSTAGAILSISENIYAPILDGNVKRFLARLHCVPGWPSAPRVQKQLWQVAEHYSPHQRCADYTQAVMDLGALVCTRRNPLCSDCPLEPFCAAKATASQHQFPEPKPKKERPVRLEKLLLIKHDGQILLEKRPSTGIWGGLWSLPELDSFKSKHLLNEIPTNLHSKINHQFTHFILEAEVHLVSLQQLPKLYLPKKPSEDGAGSVQDAQQYFWYQVEKPAEIGLPGPIYKLLHSSL</sequence>
<evidence type="ECO:0000256" key="1">
    <source>
        <dbReference type="ARBA" id="ARBA00000843"/>
    </source>
</evidence>
<dbReference type="InterPro" id="IPR003265">
    <property type="entry name" value="HhH-GPD_domain"/>
</dbReference>
<dbReference type="InterPro" id="IPR011257">
    <property type="entry name" value="DNA_glycosylase"/>
</dbReference>
<dbReference type="InterPro" id="IPR004035">
    <property type="entry name" value="Endouclease-III_FeS-bd_BS"/>
</dbReference>
<evidence type="ECO:0000256" key="13">
    <source>
        <dbReference type="ARBA" id="ARBA00023295"/>
    </source>
</evidence>
<keyword evidence="7" id="KW-0479">Metal-binding</keyword>
<evidence type="ECO:0000256" key="10">
    <source>
        <dbReference type="ARBA" id="ARBA00023004"/>
    </source>
</evidence>
<dbReference type="EMBL" id="MTSM01000007">
    <property type="protein sequence ID" value="OPX55778.1"/>
    <property type="molecule type" value="Genomic_DNA"/>
</dbReference>
<name>A0A1T4NJN9_9GAMM</name>
<dbReference type="InterPro" id="IPR029119">
    <property type="entry name" value="MutY_C"/>
</dbReference>
<protein>
    <recommendedName>
        <fullName evidence="5 14">Adenine DNA glycosylase</fullName>
        <ecNumber evidence="4 14">3.2.2.31</ecNumber>
    </recommendedName>
</protein>
<evidence type="ECO:0000256" key="8">
    <source>
        <dbReference type="ARBA" id="ARBA00022763"/>
    </source>
</evidence>
<dbReference type="GO" id="GO:0000701">
    <property type="term" value="F:purine-specific mismatch base pair DNA N-glycosylase activity"/>
    <property type="evidence" value="ECO:0007669"/>
    <property type="project" value="UniProtKB-EC"/>
</dbReference>
<dbReference type="SUPFAM" id="SSF55811">
    <property type="entry name" value="Nudix"/>
    <property type="match status" value="1"/>
</dbReference>
<comment type="caution">
    <text evidence="16">The sequence shown here is derived from an EMBL/GenBank/DDBJ whole genome shotgun (WGS) entry which is preliminary data.</text>
</comment>
<proteinExistence type="inferred from homology"/>
<keyword evidence="9" id="KW-0378">Hydrolase</keyword>
<dbReference type="InterPro" id="IPR015797">
    <property type="entry name" value="NUDIX_hydrolase-like_dom_sf"/>
</dbReference>
<dbReference type="Pfam" id="PF00730">
    <property type="entry name" value="HhH-GPD"/>
    <property type="match status" value="1"/>
</dbReference>
<evidence type="ECO:0000256" key="9">
    <source>
        <dbReference type="ARBA" id="ARBA00022801"/>
    </source>
</evidence>
<comment type="similarity">
    <text evidence="3 14">Belongs to the Nth/MutY family.</text>
</comment>
<keyword evidence="11" id="KW-0411">Iron-sulfur</keyword>
<dbReference type="GO" id="GO:0051539">
    <property type="term" value="F:4 iron, 4 sulfur cluster binding"/>
    <property type="evidence" value="ECO:0007669"/>
    <property type="project" value="UniProtKB-UniRule"/>
</dbReference>
<dbReference type="NCBIfam" id="TIGR01084">
    <property type="entry name" value="mutY"/>
    <property type="match status" value="1"/>
</dbReference>
<dbReference type="Pfam" id="PF00633">
    <property type="entry name" value="HHH"/>
    <property type="match status" value="1"/>
</dbReference>
<dbReference type="PANTHER" id="PTHR42944">
    <property type="entry name" value="ADENINE DNA GLYCOSYLASE"/>
    <property type="match status" value="1"/>
</dbReference>
<dbReference type="STRING" id="64969.SAMN02745127_01133"/>
<dbReference type="GO" id="GO:0032357">
    <property type="term" value="F:oxidized purine DNA binding"/>
    <property type="evidence" value="ECO:0007669"/>
    <property type="project" value="TreeGrafter"/>
</dbReference>
<evidence type="ECO:0000256" key="12">
    <source>
        <dbReference type="ARBA" id="ARBA00023204"/>
    </source>
</evidence>
<gene>
    <name evidence="16" type="ORF">BTE48_07795</name>
</gene>
<dbReference type="GO" id="GO:0034039">
    <property type="term" value="F:8-oxo-7,8-dihydroguanine DNA N-glycosylase activity"/>
    <property type="evidence" value="ECO:0007669"/>
    <property type="project" value="TreeGrafter"/>
</dbReference>
<keyword evidence="13 14" id="KW-0326">Glycosidase</keyword>
<dbReference type="InterPro" id="IPR000445">
    <property type="entry name" value="HhH_motif"/>
</dbReference>
<dbReference type="InterPro" id="IPR023170">
    <property type="entry name" value="HhH_base_excis_C"/>
</dbReference>
<dbReference type="EC" id="3.2.2.31" evidence="4 14"/>
<dbReference type="GO" id="GO:0006298">
    <property type="term" value="P:mismatch repair"/>
    <property type="evidence" value="ECO:0007669"/>
    <property type="project" value="TreeGrafter"/>
</dbReference>
<organism evidence="16 17">
    <name type="scientific">Oceanospirillum multiglobuliferum</name>
    <dbReference type="NCBI Taxonomy" id="64969"/>
    <lineage>
        <taxon>Bacteria</taxon>
        <taxon>Pseudomonadati</taxon>
        <taxon>Pseudomonadota</taxon>
        <taxon>Gammaproteobacteria</taxon>
        <taxon>Oceanospirillales</taxon>
        <taxon>Oceanospirillaceae</taxon>
        <taxon>Oceanospirillum</taxon>
    </lineage>
</organism>
<evidence type="ECO:0000259" key="15">
    <source>
        <dbReference type="SMART" id="SM00478"/>
    </source>
</evidence>
<comment type="cofactor">
    <cofactor evidence="14">
        <name>[4Fe-4S] cluster</name>
        <dbReference type="ChEBI" id="CHEBI:49883"/>
    </cofactor>
    <text evidence="14">Binds 1 [4Fe-4S] cluster.</text>
</comment>
<evidence type="ECO:0000256" key="5">
    <source>
        <dbReference type="ARBA" id="ARBA00022023"/>
    </source>
</evidence>
<dbReference type="InterPro" id="IPR003651">
    <property type="entry name" value="Endonuclease3_FeS-loop_motif"/>
</dbReference>
<evidence type="ECO:0000313" key="16">
    <source>
        <dbReference type="EMBL" id="OPX55778.1"/>
    </source>
</evidence>
<dbReference type="Pfam" id="PF14815">
    <property type="entry name" value="NUDIX_4"/>
    <property type="match status" value="1"/>
</dbReference>
<keyword evidence="12" id="KW-0234">DNA repair</keyword>
<evidence type="ECO:0000256" key="11">
    <source>
        <dbReference type="ARBA" id="ARBA00023014"/>
    </source>
</evidence>
<comment type="function">
    <text evidence="2">Adenine glycosylase active on G-A mispairs. MutY also corrects error-prone DNA synthesis past GO lesions which are due to the oxidatively damaged form of guanine: 7,8-dihydro-8-oxoguanine (8-oxo-dGTP).</text>
</comment>
<evidence type="ECO:0000256" key="14">
    <source>
        <dbReference type="RuleBase" id="RU365096"/>
    </source>
</evidence>
<reference evidence="16 17" key="1">
    <citation type="submission" date="2017-01" db="EMBL/GenBank/DDBJ databases">
        <title>Genome Sequencing of a Marine Spirillum, Oceanospirillum multiglobuliferum ATCC 33336, from Japan.</title>
        <authorList>
            <person name="Carney J.G."/>
            <person name="Trachtenberg A.M."/>
            <person name="Rheaume B.A."/>
            <person name="Linnane J.D."/>
            <person name="Pitts N.L."/>
            <person name="Mykles D.L."/>
            <person name="Maclea K.S."/>
        </authorList>
    </citation>
    <scope>NUCLEOTIDE SEQUENCE [LARGE SCALE GENOMIC DNA]</scope>
    <source>
        <strain evidence="16 17">ATCC 33336</strain>
    </source>
</reference>
<feature type="domain" description="HhH-GPD" evidence="15">
    <location>
        <begin position="45"/>
        <end position="196"/>
    </location>
</feature>
<dbReference type="SUPFAM" id="SSF48150">
    <property type="entry name" value="DNA-glycosylase"/>
    <property type="match status" value="1"/>
</dbReference>
<comment type="catalytic activity">
    <reaction evidence="1 14">
        <text>Hydrolyzes free adenine bases from 7,8-dihydro-8-oxoguanine:adenine mismatched double-stranded DNA, leaving an apurinic site.</text>
        <dbReference type="EC" id="3.2.2.31"/>
    </reaction>
</comment>
<dbReference type="GO" id="GO:0046872">
    <property type="term" value="F:metal ion binding"/>
    <property type="evidence" value="ECO:0007669"/>
    <property type="project" value="UniProtKB-UniRule"/>
</dbReference>
<dbReference type="Gene3D" id="3.90.79.10">
    <property type="entry name" value="Nucleoside Triphosphate Pyrophosphohydrolase"/>
    <property type="match status" value="1"/>
</dbReference>
<dbReference type="CDD" id="cd00056">
    <property type="entry name" value="ENDO3c"/>
    <property type="match status" value="1"/>
</dbReference>
<dbReference type="SMART" id="SM00478">
    <property type="entry name" value="ENDO3c"/>
    <property type="match status" value="1"/>
</dbReference>
<dbReference type="GO" id="GO:0035485">
    <property type="term" value="F:adenine/guanine mispair binding"/>
    <property type="evidence" value="ECO:0007669"/>
    <property type="project" value="TreeGrafter"/>
</dbReference>
<keyword evidence="6" id="KW-0004">4Fe-4S</keyword>
<evidence type="ECO:0000256" key="7">
    <source>
        <dbReference type="ARBA" id="ARBA00022723"/>
    </source>
</evidence>
<dbReference type="GO" id="GO:0006284">
    <property type="term" value="P:base-excision repair"/>
    <property type="evidence" value="ECO:0007669"/>
    <property type="project" value="UniProtKB-UniRule"/>
</dbReference>
<evidence type="ECO:0000256" key="3">
    <source>
        <dbReference type="ARBA" id="ARBA00008343"/>
    </source>
</evidence>
<dbReference type="Proteomes" id="UP000191418">
    <property type="component" value="Unassembled WGS sequence"/>
</dbReference>
<evidence type="ECO:0000256" key="4">
    <source>
        <dbReference type="ARBA" id="ARBA00012045"/>
    </source>
</evidence>
<accession>A0A1T4NJN9</accession>
<dbReference type="PROSITE" id="PS00764">
    <property type="entry name" value="ENDONUCLEASE_III_1"/>
    <property type="match status" value="1"/>
</dbReference>
<dbReference type="CDD" id="cd03431">
    <property type="entry name" value="NUDIX_DNA_Glycosylase_C-MutY"/>
    <property type="match status" value="1"/>
</dbReference>
<keyword evidence="10 14" id="KW-0408">Iron</keyword>
<dbReference type="PANTHER" id="PTHR42944:SF1">
    <property type="entry name" value="ADENINE DNA GLYCOSYLASE"/>
    <property type="match status" value="1"/>
</dbReference>
<dbReference type="InterPro" id="IPR044298">
    <property type="entry name" value="MIG/MutY"/>
</dbReference>
<keyword evidence="8 14" id="KW-0227">DNA damage</keyword>
<keyword evidence="17" id="KW-1185">Reference proteome</keyword>
<evidence type="ECO:0000256" key="2">
    <source>
        <dbReference type="ARBA" id="ARBA00002933"/>
    </source>
</evidence>
<dbReference type="Gene3D" id="1.10.340.30">
    <property type="entry name" value="Hypothetical protein, domain 2"/>
    <property type="match status" value="1"/>
</dbReference>
<dbReference type="SMART" id="SM00525">
    <property type="entry name" value="FES"/>
    <property type="match status" value="1"/>
</dbReference>
<dbReference type="Gene3D" id="1.10.1670.10">
    <property type="entry name" value="Helix-hairpin-Helix base-excision DNA repair enzymes (C-terminal)"/>
    <property type="match status" value="1"/>
</dbReference>
<dbReference type="AlphaFoldDB" id="A0A1T4NJN9"/>
<dbReference type="FunFam" id="1.10.340.30:FF:000002">
    <property type="entry name" value="Adenine DNA glycosylase"/>
    <property type="match status" value="1"/>
</dbReference>
<evidence type="ECO:0000256" key="6">
    <source>
        <dbReference type="ARBA" id="ARBA00022485"/>
    </source>
</evidence>